<evidence type="ECO:0000256" key="1">
    <source>
        <dbReference type="SAM" id="Phobius"/>
    </source>
</evidence>
<dbReference type="Pfam" id="PF12669">
    <property type="entry name" value="FeoB_associated"/>
    <property type="match status" value="1"/>
</dbReference>
<organism evidence="2 3">
    <name type="scientific">Candidatus Ornithocaccomicrobium faecavium</name>
    <dbReference type="NCBI Taxonomy" id="2840890"/>
    <lineage>
        <taxon>Bacteria</taxon>
        <taxon>Bacillati</taxon>
        <taxon>Bacillota</taxon>
        <taxon>Clostridia</taxon>
        <taxon>Candidatus Ornithocaccomicrobium</taxon>
    </lineage>
</organism>
<feature type="transmembrane region" description="Helical" evidence="1">
    <location>
        <begin position="6"/>
        <end position="22"/>
    </location>
</feature>
<proteinExistence type="predicted"/>
<evidence type="ECO:0000313" key="2">
    <source>
        <dbReference type="EMBL" id="HIV26993.1"/>
    </source>
</evidence>
<accession>A0A9D1P7I2</accession>
<dbReference type="EMBL" id="DVOT01000059">
    <property type="protein sequence ID" value="HIV26993.1"/>
    <property type="molecule type" value="Genomic_DNA"/>
</dbReference>
<comment type="caution">
    <text evidence="2">The sequence shown here is derived from an EMBL/GenBank/DDBJ whole genome shotgun (WGS) entry which is preliminary data.</text>
</comment>
<name>A0A9D1P7I2_9FIRM</name>
<reference evidence="2" key="2">
    <citation type="journal article" date="2021" name="PeerJ">
        <title>Extensive microbial diversity within the chicken gut microbiome revealed by metagenomics and culture.</title>
        <authorList>
            <person name="Gilroy R."/>
            <person name="Ravi A."/>
            <person name="Getino M."/>
            <person name="Pursley I."/>
            <person name="Horton D.L."/>
            <person name="Alikhan N.F."/>
            <person name="Baker D."/>
            <person name="Gharbi K."/>
            <person name="Hall N."/>
            <person name="Watson M."/>
            <person name="Adriaenssens E.M."/>
            <person name="Foster-Nyarko E."/>
            <person name="Jarju S."/>
            <person name="Secka A."/>
            <person name="Antonio M."/>
            <person name="Oren A."/>
            <person name="Chaudhuri R.R."/>
            <person name="La Ragione R."/>
            <person name="Hildebrand F."/>
            <person name="Pallen M.J."/>
        </authorList>
    </citation>
    <scope>NUCLEOTIDE SEQUENCE</scope>
    <source>
        <strain evidence="2">CHK183-6373</strain>
    </source>
</reference>
<evidence type="ECO:0000313" key="3">
    <source>
        <dbReference type="Proteomes" id="UP000886884"/>
    </source>
</evidence>
<protein>
    <submittedName>
        <fullName evidence="2">FeoB-associated Cys-rich membrane protein</fullName>
    </submittedName>
</protein>
<dbReference type="Proteomes" id="UP000886884">
    <property type="component" value="Unassembled WGS sequence"/>
</dbReference>
<keyword evidence="1" id="KW-0812">Transmembrane</keyword>
<dbReference type="AlphaFoldDB" id="A0A9D1P7I2"/>
<reference evidence="2" key="1">
    <citation type="submission" date="2020-10" db="EMBL/GenBank/DDBJ databases">
        <authorList>
            <person name="Gilroy R."/>
        </authorList>
    </citation>
    <scope>NUCLEOTIDE SEQUENCE</scope>
    <source>
        <strain evidence="2">CHK183-6373</strain>
    </source>
</reference>
<keyword evidence="1" id="KW-0472">Membrane</keyword>
<keyword evidence="1" id="KW-1133">Transmembrane helix</keyword>
<sequence length="45" mass="4603">MATWIVGGVVALLVAAIVIKMVRDKKAGKGSCSCGGDCGQCHKCH</sequence>
<gene>
    <name evidence="2" type="ORF">IAA64_03410</name>
</gene>